<dbReference type="AlphaFoldDB" id="A0AAW1R4K3"/>
<comment type="caution">
    <text evidence="2">The sequence shown here is derived from an EMBL/GenBank/DDBJ whole genome shotgun (WGS) entry which is preliminary data.</text>
</comment>
<feature type="region of interest" description="Disordered" evidence="1">
    <location>
        <begin position="179"/>
        <end position="251"/>
    </location>
</feature>
<dbReference type="Proteomes" id="UP001489004">
    <property type="component" value="Unassembled WGS sequence"/>
</dbReference>
<dbReference type="EMBL" id="JALJOR010000001">
    <property type="protein sequence ID" value="KAK9828568.1"/>
    <property type="molecule type" value="Genomic_DNA"/>
</dbReference>
<accession>A0AAW1R4K3</accession>
<proteinExistence type="predicted"/>
<evidence type="ECO:0000313" key="2">
    <source>
        <dbReference type="EMBL" id="KAK9828568.1"/>
    </source>
</evidence>
<sequence>MKCSGGDQLLGQAPRMRIELYQNNTTELDAQVRQCKDWKNIAFTDIEAVGATPGRLMRDEAMRQSGVTGPLGVGMVMQSIALPAGQAAQESDRPPLAPRDNNLARTSAQVSHKPAKNPLAPQEVRKAQEDPEFRVWDSVPLAGDKRAYAPSESESLTSYGQGSRVSRITYPTVDIPVASQKAAPKPAAKATAPAPPPPPPPPPPGGPIRPQNVPALPLSTLTQQQEAVVQKATAPQPQAGAQKPKDASGAAADAYELEDLDDEWISLLNELDDRFYQIGRPTMDSNERAVAIRSLLVSTASEKPEVALHKAIDDIERFRRVKR</sequence>
<feature type="compositionally biased region" description="Low complexity" evidence="1">
    <location>
        <begin position="181"/>
        <end position="192"/>
    </location>
</feature>
<evidence type="ECO:0000313" key="3">
    <source>
        <dbReference type="Proteomes" id="UP001489004"/>
    </source>
</evidence>
<protein>
    <submittedName>
        <fullName evidence="2">Uncharacterized protein</fullName>
    </submittedName>
</protein>
<gene>
    <name evidence="2" type="ORF">WJX72_000800</name>
</gene>
<organism evidence="2 3">
    <name type="scientific">[Myrmecia] bisecta</name>
    <dbReference type="NCBI Taxonomy" id="41462"/>
    <lineage>
        <taxon>Eukaryota</taxon>
        <taxon>Viridiplantae</taxon>
        <taxon>Chlorophyta</taxon>
        <taxon>core chlorophytes</taxon>
        <taxon>Trebouxiophyceae</taxon>
        <taxon>Trebouxiales</taxon>
        <taxon>Trebouxiaceae</taxon>
        <taxon>Myrmecia</taxon>
    </lineage>
</organism>
<evidence type="ECO:0000256" key="1">
    <source>
        <dbReference type="SAM" id="MobiDB-lite"/>
    </source>
</evidence>
<reference evidence="2 3" key="1">
    <citation type="journal article" date="2024" name="Nat. Commun.">
        <title>Phylogenomics reveals the evolutionary origins of lichenization in chlorophyte algae.</title>
        <authorList>
            <person name="Puginier C."/>
            <person name="Libourel C."/>
            <person name="Otte J."/>
            <person name="Skaloud P."/>
            <person name="Haon M."/>
            <person name="Grisel S."/>
            <person name="Petersen M."/>
            <person name="Berrin J.G."/>
            <person name="Delaux P.M."/>
            <person name="Dal Grande F."/>
            <person name="Keller J."/>
        </authorList>
    </citation>
    <scope>NUCLEOTIDE SEQUENCE [LARGE SCALE GENOMIC DNA]</scope>
    <source>
        <strain evidence="2 3">SAG 2043</strain>
    </source>
</reference>
<feature type="region of interest" description="Disordered" evidence="1">
    <location>
        <begin position="84"/>
        <end position="131"/>
    </location>
</feature>
<feature type="compositionally biased region" description="Pro residues" evidence="1">
    <location>
        <begin position="193"/>
        <end position="207"/>
    </location>
</feature>
<keyword evidence="3" id="KW-1185">Reference proteome</keyword>
<name>A0AAW1R4K3_9CHLO</name>